<keyword evidence="2" id="KW-0378">Hydrolase</keyword>
<dbReference type="SFLD" id="SFLDG01129">
    <property type="entry name" value="C1.5:_HAD__Beta-PGM__Phosphata"/>
    <property type="match status" value="1"/>
</dbReference>
<dbReference type="InterPro" id="IPR026893">
    <property type="entry name" value="Tyr/Ser_Pase_IphP-type"/>
</dbReference>
<dbReference type="InterPro" id="IPR023214">
    <property type="entry name" value="HAD_sf"/>
</dbReference>
<evidence type="ECO:0000313" key="2">
    <source>
        <dbReference type="EMBL" id="TCO10207.1"/>
    </source>
</evidence>
<dbReference type="InterPro" id="IPR006439">
    <property type="entry name" value="HAD-SF_hydro_IA"/>
</dbReference>
<name>A0ABY2B803_9ACTN</name>
<dbReference type="Proteomes" id="UP000295818">
    <property type="component" value="Unassembled WGS sequence"/>
</dbReference>
<dbReference type="Gene3D" id="3.40.50.1000">
    <property type="entry name" value="HAD superfamily/HAD-like"/>
    <property type="match status" value="1"/>
</dbReference>
<dbReference type="EMBL" id="SLWM01000035">
    <property type="protein sequence ID" value="TCO10207.1"/>
    <property type="molecule type" value="Genomic_DNA"/>
</dbReference>
<dbReference type="Gene3D" id="3.90.190.10">
    <property type="entry name" value="Protein tyrosine phosphatase superfamily"/>
    <property type="match status" value="1"/>
</dbReference>
<dbReference type="InterPro" id="IPR029021">
    <property type="entry name" value="Prot-tyrosine_phosphatase-like"/>
</dbReference>
<dbReference type="InterPro" id="IPR023198">
    <property type="entry name" value="PGP-like_dom2"/>
</dbReference>
<dbReference type="InterPro" id="IPR051806">
    <property type="entry name" value="HAD-like_SPP"/>
</dbReference>
<dbReference type="PANTHER" id="PTHR43481">
    <property type="entry name" value="FRUCTOSE-1-PHOSPHATE PHOSPHATASE"/>
    <property type="match status" value="1"/>
</dbReference>
<dbReference type="PANTHER" id="PTHR43481:SF4">
    <property type="entry name" value="GLYCEROL-1-PHOSPHATE PHOSPHOHYDROLASE 1-RELATED"/>
    <property type="match status" value="1"/>
</dbReference>
<evidence type="ECO:0000259" key="1">
    <source>
        <dbReference type="PROSITE" id="PS50056"/>
    </source>
</evidence>
<accession>A0ABY2B803</accession>
<dbReference type="Gene3D" id="1.10.150.240">
    <property type="entry name" value="Putative phosphatase, domain 2"/>
    <property type="match status" value="1"/>
</dbReference>
<dbReference type="Pfam" id="PF13419">
    <property type="entry name" value="HAD_2"/>
    <property type="match status" value="1"/>
</dbReference>
<dbReference type="InterPro" id="IPR000387">
    <property type="entry name" value="Tyr_Pase_dom"/>
</dbReference>
<dbReference type="NCBIfam" id="TIGR01509">
    <property type="entry name" value="HAD-SF-IA-v3"/>
    <property type="match status" value="1"/>
</dbReference>
<dbReference type="InterPro" id="IPR036412">
    <property type="entry name" value="HAD-like_sf"/>
</dbReference>
<evidence type="ECO:0000313" key="3">
    <source>
        <dbReference type="Proteomes" id="UP000295818"/>
    </source>
</evidence>
<dbReference type="SUPFAM" id="SSF52799">
    <property type="entry name" value="(Phosphotyrosine protein) phosphatases II"/>
    <property type="match status" value="1"/>
</dbReference>
<gene>
    <name evidence="2" type="ORF">EV644_1356</name>
</gene>
<dbReference type="PROSITE" id="PS50056">
    <property type="entry name" value="TYR_PHOSPHATASE_2"/>
    <property type="match status" value="1"/>
</dbReference>
<proteinExistence type="predicted"/>
<dbReference type="InterPro" id="IPR016130">
    <property type="entry name" value="Tyr_Pase_AS"/>
</dbReference>
<dbReference type="Pfam" id="PF13350">
    <property type="entry name" value="Y_phosphatase3"/>
    <property type="match status" value="1"/>
</dbReference>
<dbReference type="SUPFAM" id="SSF56784">
    <property type="entry name" value="HAD-like"/>
    <property type="match status" value="1"/>
</dbReference>
<dbReference type="InterPro" id="IPR041492">
    <property type="entry name" value="HAD_2"/>
</dbReference>
<reference evidence="2 3" key="1">
    <citation type="journal article" date="2015" name="Stand. Genomic Sci.">
        <title>Genomic Encyclopedia of Bacterial and Archaeal Type Strains, Phase III: the genomes of soil and plant-associated and newly described type strains.</title>
        <authorList>
            <person name="Whitman W.B."/>
            <person name="Woyke T."/>
            <person name="Klenk H.P."/>
            <person name="Zhou Y."/>
            <person name="Lilburn T.G."/>
            <person name="Beck B.J."/>
            <person name="De Vos P."/>
            <person name="Vandamme P."/>
            <person name="Eisen J.A."/>
            <person name="Garrity G."/>
            <person name="Hugenholtz P."/>
            <person name="Kyrpides N.C."/>
        </authorList>
    </citation>
    <scope>NUCLEOTIDE SEQUENCE [LARGE SCALE GENOMIC DNA]</scope>
    <source>
        <strain evidence="2 3">VKM Ac-2538</strain>
    </source>
</reference>
<organism evidence="2 3">
    <name type="scientific">Kribbella orskensis</name>
    <dbReference type="NCBI Taxonomy" id="2512216"/>
    <lineage>
        <taxon>Bacteria</taxon>
        <taxon>Bacillati</taxon>
        <taxon>Actinomycetota</taxon>
        <taxon>Actinomycetes</taxon>
        <taxon>Propionibacteriales</taxon>
        <taxon>Kribbellaceae</taxon>
        <taxon>Kribbella</taxon>
    </lineage>
</organism>
<feature type="domain" description="Tyrosine specific protein phosphatases" evidence="1">
    <location>
        <begin position="131"/>
        <end position="199"/>
    </location>
</feature>
<sequence length="478" mass="51625">MPSAAQHAQGPPTRPKLTPVTHLDWSGCLNTRDLGGLPTRYGATTRAGAVIRTDSLHQLDPDGLVAFHALGAGLVLDLRSDWEIDEPHPLEAHPTYRRIPWIDTVREAERVRADEPLMADVYRGSLERNQGQIVQALRAVAEAPEDAAVVVHCRAGKDRTGLLIALLLELVGVPRAVIAADYAMSEERLGVLAALENHPGTEEERAAAAVLARTLPETILDSLDHVDSQYGGVRAYLAACGLTAGEIHRLATRLVDVPIEAVVFDFDGLLMDTETTLVESWRAEWQWHGLELDVEDGFFPGHGGDTLEMHDEKLAAAVGPGYDRERSQARRLAHRDELHRTLDFRPGIHEWLREARELGLRIAIASSSARPWVVGHLERVGAVGLFDLIVTGDEVSMHKPDPEIYLLALKRLGLDGASAVAIEDTAHGVAAAAAAGMATVAIPNPFVLAEAVGQADLVLGLADEVPLSEALLKLSVKA</sequence>
<keyword evidence="3" id="KW-1185">Reference proteome</keyword>
<comment type="caution">
    <text evidence="2">The sequence shown here is derived from an EMBL/GenBank/DDBJ whole genome shotgun (WGS) entry which is preliminary data.</text>
</comment>
<dbReference type="PROSITE" id="PS00383">
    <property type="entry name" value="TYR_PHOSPHATASE_1"/>
    <property type="match status" value="1"/>
</dbReference>
<dbReference type="PRINTS" id="PR00413">
    <property type="entry name" value="HADHALOGNASE"/>
</dbReference>
<dbReference type="GO" id="GO:0016787">
    <property type="term" value="F:hydrolase activity"/>
    <property type="evidence" value="ECO:0007669"/>
    <property type="project" value="UniProtKB-KW"/>
</dbReference>
<protein>
    <submittedName>
        <fullName evidence="2">HAD superfamily hydrolase (TIGR01509 family)</fullName>
    </submittedName>
</protein>
<dbReference type="SFLD" id="SFLDS00003">
    <property type="entry name" value="Haloacid_Dehalogenase"/>
    <property type="match status" value="1"/>
</dbReference>